<comment type="caution">
    <text evidence="12">The sequence shown here is derived from an EMBL/GenBank/DDBJ whole genome shotgun (WGS) entry which is preliminary data.</text>
</comment>
<comment type="subcellular location">
    <subcellularLocation>
        <location evidence="1">Endomembrane system</location>
        <topology evidence="1">Multi-pass membrane protein</topology>
    </subcellularLocation>
</comment>
<evidence type="ECO:0000256" key="2">
    <source>
        <dbReference type="ARBA" id="ARBA00008574"/>
    </source>
</evidence>
<dbReference type="OrthoDB" id="331948at2759"/>
<sequence length="442" mass="50639">MSRSYSKSAKVLMEMSIRVLHVSICFSILFPLLFRPSALHDMIFRLEDLPHGILYLIFFLSSLCAYFITSYTDPGYLRSQEARWFCHRRGNYTKCEKNTQMKDRNSTTDSAMDTPRHSQPVAYKLHNSDTLDVDFPFNKKSWSQLNCPYPLALSSNMKSRLIDEEFVITLPVPIRFCKHCLLEQPLRCRHCPDCNRCVLKFDHHCPWVANCIGERNHSAFVVFLMLQCLVIWWTVYLAWSSLIPHPRWRDWFPANGLFLADIVALLAAGVPVTALLGFHIYLACGSRTTWETVAHDRITYLRNLDDRLNPFNQGYARNCYSFCCSPYPFGWDRIYAETVAQFVAHEQKLEPSDYNEHDNNPTRIALEKPTVGNSGLCHSSSQDVPISFCPTDEVDLCLGNSSFDPVPIQPVTSPNTSGPSQIRAHKDLIKSDIRPLLPADIT</sequence>
<organism evidence="12 13">
    <name type="scientific">Fasciolopsis buskii</name>
    <dbReference type="NCBI Taxonomy" id="27845"/>
    <lineage>
        <taxon>Eukaryota</taxon>
        <taxon>Metazoa</taxon>
        <taxon>Spiralia</taxon>
        <taxon>Lophotrochozoa</taxon>
        <taxon>Platyhelminthes</taxon>
        <taxon>Trematoda</taxon>
        <taxon>Digenea</taxon>
        <taxon>Plagiorchiida</taxon>
        <taxon>Echinostomata</taxon>
        <taxon>Echinostomatoidea</taxon>
        <taxon>Fasciolidae</taxon>
        <taxon>Fasciolopsis</taxon>
    </lineage>
</organism>
<dbReference type="PANTHER" id="PTHR22883:SF301">
    <property type="entry name" value="PALMITOYLTRANSFERASE ZDHHC12"/>
    <property type="match status" value="1"/>
</dbReference>
<dbReference type="PANTHER" id="PTHR22883">
    <property type="entry name" value="ZINC FINGER DHHC DOMAIN CONTAINING PROTEIN"/>
    <property type="match status" value="1"/>
</dbReference>
<dbReference type="PROSITE" id="PS50216">
    <property type="entry name" value="DHHC"/>
    <property type="match status" value="1"/>
</dbReference>
<comment type="domain">
    <text evidence="10">The DHHC domain is required for palmitoyltransferase activity.</text>
</comment>
<dbReference type="EC" id="2.3.1.225" evidence="10"/>
<keyword evidence="7" id="KW-0564">Palmitate</keyword>
<evidence type="ECO:0000256" key="4">
    <source>
        <dbReference type="ARBA" id="ARBA00022692"/>
    </source>
</evidence>
<feature type="transmembrane region" description="Helical" evidence="10">
    <location>
        <begin position="259"/>
        <end position="282"/>
    </location>
</feature>
<dbReference type="Proteomes" id="UP000728185">
    <property type="component" value="Unassembled WGS sequence"/>
</dbReference>
<evidence type="ECO:0000256" key="8">
    <source>
        <dbReference type="ARBA" id="ARBA00023288"/>
    </source>
</evidence>
<keyword evidence="5 10" id="KW-1133">Transmembrane helix</keyword>
<dbReference type="GO" id="GO:0019706">
    <property type="term" value="F:protein-cysteine S-palmitoyltransferase activity"/>
    <property type="evidence" value="ECO:0007669"/>
    <property type="project" value="UniProtKB-EC"/>
</dbReference>
<dbReference type="InterPro" id="IPR039859">
    <property type="entry name" value="PFA4/ZDH16/20/ERF2-like"/>
</dbReference>
<comment type="catalytic activity">
    <reaction evidence="10">
        <text>L-cysteinyl-[protein] + hexadecanoyl-CoA = S-hexadecanoyl-L-cysteinyl-[protein] + CoA</text>
        <dbReference type="Rhea" id="RHEA:36683"/>
        <dbReference type="Rhea" id="RHEA-COMP:10131"/>
        <dbReference type="Rhea" id="RHEA-COMP:11032"/>
        <dbReference type="ChEBI" id="CHEBI:29950"/>
        <dbReference type="ChEBI" id="CHEBI:57287"/>
        <dbReference type="ChEBI" id="CHEBI:57379"/>
        <dbReference type="ChEBI" id="CHEBI:74151"/>
        <dbReference type="EC" id="2.3.1.225"/>
    </reaction>
</comment>
<feature type="domain" description="Palmitoyltransferase DHHC" evidence="11">
    <location>
        <begin position="175"/>
        <end position="294"/>
    </location>
</feature>
<accession>A0A8E0VFF5</accession>
<dbReference type="GO" id="GO:0005783">
    <property type="term" value="C:endoplasmic reticulum"/>
    <property type="evidence" value="ECO:0007669"/>
    <property type="project" value="TreeGrafter"/>
</dbReference>
<evidence type="ECO:0000256" key="6">
    <source>
        <dbReference type="ARBA" id="ARBA00023136"/>
    </source>
</evidence>
<dbReference type="GO" id="GO:0006612">
    <property type="term" value="P:protein targeting to membrane"/>
    <property type="evidence" value="ECO:0007669"/>
    <property type="project" value="TreeGrafter"/>
</dbReference>
<dbReference type="AlphaFoldDB" id="A0A8E0VFF5"/>
<reference evidence="12" key="1">
    <citation type="submission" date="2019-05" db="EMBL/GenBank/DDBJ databases">
        <title>Annotation for the trematode Fasciolopsis buski.</title>
        <authorList>
            <person name="Choi Y.-J."/>
        </authorList>
    </citation>
    <scope>NUCLEOTIDE SEQUENCE</scope>
    <source>
        <strain evidence="12">HT</strain>
        <tissue evidence="12">Whole worm</tissue>
    </source>
</reference>
<evidence type="ECO:0000259" key="11">
    <source>
        <dbReference type="Pfam" id="PF01529"/>
    </source>
</evidence>
<keyword evidence="8" id="KW-0449">Lipoprotein</keyword>
<keyword evidence="4 10" id="KW-0812">Transmembrane</keyword>
<evidence type="ECO:0000256" key="10">
    <source>
        <dbReference type="RuleBase" id="RU079119"/>
    </source>
</evidence>
<feature type="transmembrane region" description="Helical" evidence="10">
    <location>
        <begin position="53"/>
        <end position="71"/>
    </location>
</feature>
<comment type="similarity">
    <text evidence="2 10">Belongs to the DHHC palmitoyltransferase family.</text>
</comment>
<keyword evidence="3 10" id="KW-0808">Transferase</keyword>
<dbReference type="EMBL" id="LUCM01006891">
    <property type="protein sequence ID" value="KAA0190600.1"/>
    <property type="molecule type" value="Genomic_DNA"/>
</dbReference>
<evidence type="ECO:0000256" key="3">
    <source>
        <dbReference type="ARBA" id="ARBA00022679"/>
    </source>
</evidence>
<dbReference type="GO" id="GO:0005794">
    <property type="term" value="C:Golgi apparatus"/>
    <property type="evidence" value="ECO:0007669"/>
    <property type="project" value="TreeGrafter"/>
</dbReference>
<evidence type="ECO:0000256" key="9">
    <source>
        <dbReference type="ARBA" id="ARBA00023315"/>
    </source>
</evidence>
<feature type="transmembrane region" description="Helical" evidence="10">
    <location>
        <begin position="219"/>
        <end position="239"/>
    </location>
</feature>
<name>A0A8E0VFF5_9TREM</name>
<gene>
    <name evidence="12" type="ORF">FBUS_09531</name>
</gene>
<proteinExistence type="inferred from homology"/>
<dbReference type="Pfam" id="PF01529">
    <property type="entry name" value="DHHC"/>
    <property type="match status" value="1"/>
</dbReference>
<evidence type="ECO:0000256" key="5">
    <source>
        <dbReference type="ARBA" id="ARBA00022989"/>
    </source>
</evidence>
<evidence type="ECO:0000313" key="12">
    <source>
        <dbReference type="EMBL" id="KAA0190600.1"/>
    </source>
</evidence>
<dbReference type="InterPro" id="IPR001594">
    <property type="entry name" value="Palmitoyltrfase_DHHC"/>
</dbReference>
<evidence type="ECO:0000256" key="1">
    <source>
        <dbReference type="ARBA" id="ARBA00004127"/>
    </source>
</evidence>
<feature type="transmembrane region" description="Helical" evidence="10">
    <location>
        <begin position="12"/>
        <end position="33"/>
    </location>
</feature>
<evidence type="ECO:0000256" key="7">
    <source>
        <dbReference type="ARBA" id="ARBA00023139"/>
    </source>
</evidence>
<keyword evidence="13" id="KW-1185">Reference proteome</keyword>
<keyword evidence="9 10" id="KW-0012">Acyltransferase</keyword>
<protein>
    <recommendedName>
        <fullName evidence="10">Palmitoyltransferase</fullName>
        <ecNumber evidence="10">2.3.1.225</ecNumber>
    </recommendedName>
</protein>
<evidence type="ECO:0000313" key="13">
    <source>
        <dbReference type="Proteomes" id="UP000728185"/>
    </source>
</evidence>
<keyword evidence="6 10" id="KW-0472">Membrane</keyword>